<dbReference type="AlphaFoldDB" id="A0A8J2KN98"/>
<comment type="caution">
    <text evidence="1">The sequence shown here is derived from an EMBL/GenBank/DDBJ whole genome shotgun (WGS) entry which is preliminary data.</text>
</comment>
<keyword evidence="2" id="KW-1185">Reference proteome</keyword>
<protein>
    <submittedName>
        <fullName evidence="1">Uncharacterized protein</fullName>
    </submittedName>
</protein>
<organism evidence="1 2">
    <name type="scientific">Allacma fusca</name>
    <dbReference type="NCBI Taxonomy" id="39272"/>
    <lineage>
        <taxon>Eukaryota</taxon>
        <taxon>Metazoa</taxon>
        <taxon>Ecdysozoa</taxon>
        <taxon>Arthropoda</taxon>
        <taxon>Hexapoda</taxon>
        <taxon>Collembola</taxon>
        <taxon>Symphypleona</taxon>
        <taxon>Sminthuridae</taxon>
        <taxon>Allacma</taxon>
    </lineage>
</organism>
<sequence length="156" mass="17460">MEMADCVREGMEGLNIVPIIVSRVTTKPSQPIASCLRWDTTDVPTNFFYRVFSTILRQSSIVQTLWLARTTSFIVEFAGRTVGGFANFVPPCHHITGFGIQGDQFHLKLDSHSDLLRRVNRGPVLTTLSSFPPSILTGIKPKSVRRTYSLSMFPQT</sequence>
<proteinExistence type="predicted"/>
<dbReference type="Proteomes" id="UP000708208">
    <property type="component" value="Unassembled WGS sequence"/>
</dbReference>
<evidence type="ECO:0000313" key="1">
    <source>
        <dbReference type="EMBL" id="CAG7728516.1"/>
    </source>
</evidence>
<reference evidence="1" key="1">
    <citation type="submission" date="2021-06" db="EMBL/GenBank/DDBJ databases">
        <authorList>
            <person name="Hodson N. C."/>
            <person name="Mongue J. A."/>
            <person name="Jaron S. K."/>
        </authorList>
    </citation>
    <scope>NUCLEOTIDE SEQUENCE</scope>
</reference>
<dbReference type="EMBL" id="CAJVCH010164656">
    <property type="protein sequence ID" value="CAG7728516.1"/>
    <property type="molecule type" value="Genomic_DNA"/>
</dbReference>
<gene>
    <name evidence="1" type="ORF">AFUS01_LOCUS17288</name>
</gene>
<accession>A0A8J2KN98</accession>
<name>A0A8J2KN98_9HEXA</name>
<evidence type="ECO:0000313" key="2">
    <source>
        <dbReference type="Proteomes" id="UP000708208"/>
    </source>
</evidence>